<evidence type="ECO:0000313" key="3">
    <source>
        <dbReference type="Proteomes" id="UP000000763"/>
    </source>
</evidence>
<proteinExistence type="predicted"/>
<reference evidence="3" key="2">
    <citation type="journal article" date="2008" name="Nucleic Acids Res.">
        <title>The rice annotation project database (RAP-DB): 2008 update.</title>
        <authorList>
            <consortium name="The rice annotation project (RAP)"/>
        </authorList>
    </citation>
    <scope>GENOME REANNOTATION</scope>
    <source>
        <strain evidence="3">cv. Nipponbare</strain>
    </source>
</reference>
<dbReference type="AlphaFoldDB" id="Q69XE5"/>
<organism evidence="2 3">
    <name type="scientific">Oryza sativa subsp. japonica</name>
    <name type="common">Rice</name>
    <dbReference type="NCBI Taxonomy" id="39947"/>
    <lineage>
        <taxon>Eukaryota</taxon>
        <taxon>Viridiplantae</taxon>
        <taxon>Streptophyta</taxon>
        <taxon>Embryophyta</taxon>
        <taxon>Tracheophyta</taxon>
        <taxon>Spermatophyta</taxon>
        <taxon>Magnoliopsida</taxon>
        <taxon>Liliopsida</taxon>
        <taxon>Poales</taxon>
        <taxon>Poaceae</taxon>
        <taxon>BOP clade</taxon>
        <taxon>Oryzoideae</taxon>
        <taxon>Oryzeae</taxon>
        <taxon>Oryzinae</taxon>
        <taxon>Oryza</taxon>
        <taxon>Oryza sativa</taxon>
    </lineage>
</organism>
<protein>
    <submittedName>
        <fullName evidence="2">Uncharacterized protein</fullName>
    </submittedName>
</protein>
<evidence type="ECO:0000313" key="2">
    <source>
        <dbReference type="EMBL" id="BAD32856.1"/>
    </source>
</evidence>
<feature type="region of interest" description="Disordered" evidence="1">
    <location>
        <begin position="116"/>
        <end position="236"/>
    </location>
</feature>
<gene>
    <name evidence="2" type="primary">P0502H06.11</name>
</gene>
<name>Q69XE5_ORYSJ</name>
<reference evidence="3" key="1">
    <citation type="journal article" date="2005" name="Nature">
        <title>The map-based sequence of the rice genome.</title>
        <authorList>
            <consortium name="International rice genome sequencing project (IRGSP)"/>
            <person name="Matsumoto T."/>
            <person name="Wu J."/>
            <person name="Kanamori H."/>
            <person name="Katayose Y."/>
            <person name="Fujisawa M."/>
            <person name="Namiki N."/>
            <person name="Mizuno H."/>
            <person name="Yamamoto K."/>
            <person name="Antonio B.A."/>
            <person name="Baba T."/>
            <person name="Sakata K."/>
            <person name="Nagamura Y."/>
            <person name="Aoki H."/>
            <person name="Arikawa K."/>
            <person name="Arita K."/>
            <person name="Bito T."/>
            <person name="Chiden Y."/>
            <person name="Fujitsuka N."/>
            <person name="Fukunaka R."/>
            <person name="Hamada M."/>
            <person name="Harada C."/>
            <person name="Hayashi A."/>
            <person name="Hijishita S."/>
            <person name="Honda M."/>
            <person name="Hosokawa S."/>
            <person name="Ichikawa Y."/>
            <person name="Idonuma A."/>
            <person name="Iijima M."/>
            <person name="Ikeda M."/>
            <person name="Ikeno M."/>
            <person name="Ito K."/>
            <person name="Ito S."/>
            <person name="Ito T."/>
            <person name="Ito Y."/>
            <person name="Ito Y."/>
            <person name="Iwabuchi A."/>
            <person name="Kamiya K."/>
            <person name="Karasawa W."/>
            <person name="Kurita K."/>
            <person name="Katagiri S."/>
            <person name="Kikuta A."/>
            <person name="Kobayashi H."/>
            <person name="Kobayashi N."/>
            <person name="Machita K."/>
            <person name="Maehara T."/>
            <person name="Masukawa M."/>
            <person name="Mizubayashi T."/>
            <person name="Mukai Y."/>
            <person name="Nagasaki H."/>
            <person name="Nagata Y."/>
            <person name="Naito S."/>
            <person name="Nakashima M."/>
            <person name="Nakama Y."/>
            <person name="Nakamichi Y."/>
            <person name="Nakamura M."/>
            <person name="Meguro A."/>
            <person name="Negishi M."/>
            <person name="Ohta I."/>
            <person name="Ohta T."/>
            <person name="Okamoto M."/>
            <person name="Ono N."/>
            <person name="Saji S."/>
            <person name="Sakaguchi M."/>
            <person name="Sakai K."/>
            <person name="Shibata M."/>
            <person name="Shimokawa T."/>
            <person name="Song J."/>
            <person name="Takazaki Y."/>
            <person name="Terasawa K."/>
            <person name="Tsugane M."/>
            <person name="Tsuji K."/>
            <person name="Ueda S."/>
            <person name="Waki K."/>
            <person name="Yamagata H."/>
            <person name="Yamamoto M."/>
            <person name="Yamamoto S."/>
            <person name="Yamane H."/>
            <person name="Yoshiki S."/>
            <person name="Yoshihara R."/>
            <person name="Yukawa K."/>
            <person name="Zhong H."/>
            <person name="Yano M."/>
            <person name="Yuan Q."/>
            <person name="Ouyang S."/>
            <person name="Liu J."/>
            <person name="Jones K.M."/>
            <person name="Gansberger K."/>
            <person name="Moffat K."/>
            <person name="Hill J."/>
            <person name="Bera J."/>
            <person name="Fadrosh D."/>
            <person name="Jin S."/>
            <person name="Johri S."/>
            <person name="Kim M."/>
            <person name="Overton L."/>
            <person name="Reardon M."/>
            <person name="Tsitrin T."/>
            <person name="Vuong H."/>
            <person name="Weaver B."/>
            <person name="Ciecko A."/>
            <person name="Tallon L."/>
            <person name="Jackson J."/>
            <person name="Pai G."/>
            <person name="Aken S.V."/>
            <person name="Utterback T."/>
            <person name="Reidmuller S."/>
            <person name="Feldblyum T."/>
            <person name="Hsiao J."/>
            <person name="Zismann V."/>
            <person name="Iobst S."/>
            <person name="de Vazeille A.R."/>
            <person name="Buell C.R."/>
            <person name="Ying K."/>
            <person name="Li Y."/>
            <person name="Lu T."/>
            <person name="Huang Y."/>
            <person name="Zhao Q."/>
            <person name="Feng Q."/>
            <person name="Zhang L."/>
            <person name="Zhu J."/>
            <person name="Weng Q."/>
            <person name="Mu J."/>
            <person name="Lu Y."/>
            <person name="Fan D."/>
            <person name="Liu Y."/>
            <person name="Guan J."/>
            <person name="Zhang Y."/>
            <person name="Yu S."/>
            <person name="Liu X."/>
            <person name="Zhang Y."/>
            <person name="Hong G."/>
            <person name="Han B."/>
            <person name="Choisne N."/>
            <person name="Demange N."/>
            <person name="Orjeda G."/>
            <person name="Samain S."/>
            <person name="Cattolico L."/>
            <person name="Pelletier E."/>
            <person name="Couloux A."/>
            <person name="Segurens B."/>
            <person name="Wincker P."/>
            <person name="D'Hont A."/>
            <person name="Scarpelli C."/>
            <person name="Weissenbach J."/>
            <person name="Salanoubat M."/>
            <person name="Quetier F."/>
            <person name="Yu Y."/>
            <person name="Kim H.R."/>
            <person name="Rambo T."/>
            <person name="Currie J."/>
            <person name="Collura K."/>
            <person name="Luo M."/>
            <person name="Yang T."/>
            <person name="Ammiraju J.S.S."/>
            <person name="Engler F."/>
            <person name="Soderlund C."/>
            <person name="Wing R.A."/>
            <person name="Palmer L.E."/>
            <person name="de la Bastide M."/>
            <person name="Spiegel L."/>
            <person name="Nascimento L."/>
            <person name="Zutavern T."/>
            <person name="O'Shaughnessy A."/>
            <person name="Dike S."/>
            <person name="Dedhia N."/>
            <person name="Preston R."/>
            <person name="Balija V."/>
            <person name="McCombie W.R."/>
            <person name="Chow T."/>
            <person name="Chen H."/>
            <person name="Chung M."/>
            <person name="Chen C."/>
            <person name="Shaw J."/>
            <person name="Wu H."/>
            <person name="Hsiao K."/>
            <person name="Chao Y."/>
            <person name="Chu M."/>
            <person name="Cheng C."/>
            <person name="Hour A."/>
            <person name="Lee P."/>
            <person name="Lin S."/>
            <person name="Lin Y."/>
            <person name="Liou J."/>
            <person name="Liu S."/>
            <person name="Hsing Y."/>
            <person name="Raghuvanshi S."/>
            <person name="Mohanty A."/>
            <person name="Bharti A.K."/>
            <person name="Gaur A."/>
            <person name="Gupta V."/>
            <person name="Kumar D."/>
            <person name="Ravi V."/>
            <person name="Vij S."/>
            <person name="Kapur A."/>
            <person name="Khurana P."/>
            <person name="Khurana P."/>
            <person name="Khurana J.P."/>
            <person name="Tyagi A.K."/>
            <person name="Gaikwad K."/>
            <person name="Singh A."/>
            <person name="Dalal V."/>
            <person name="Srivastava S."/>
            <person name="Dixit A."/>
            <person name="Pal A.K."/>
            <person name="Ghazi I.A."/>
            <person name="Yadav M."/>
            <person name="Pandit A."/>
            <person name="Bhargava A."/>
            <person name="Sureshbabu K."/>
            <person name="Batra K."/>
            <person name="Sharma T.R."/>
            <person name="Mohapatra T."/>
            <person name="Singh N.K."/>
            <person name="Messing J."/>
            <person name="Nelson A.B."/>
            <person name="Fuks G."/>
            <person name="Kavchok S."/>
            <person name="Keizer G."/>
            <person name="Linton E."/>
            <person name="Llaca V."/>
            <person name="Song R."/>
            <person name="Tanyolac B."/>
            <person name="Young S."/>
            <person name="Ho-Il K."/>
            <person name="Hahn J.H."/>
            <person name="Sangsakoo G."/>
            <person name="Vanavichit A."/>
            <person name="de Mattos Luiz.A.T."/>
            <person name="Zimmer P.D."/>
            <person name="Malone G."/>
            <person name="Dellagostin O."/>
            <person name="de Oliveira A.C."/>
            <person name="Bevan M."/>
            <person name="Bancroft I."/>
            <person name="Minx P."/>
            <person name="Cordum H."/>
            <person name="Wilson R."/>
            <person name="Cheng Z."/>
            <person name="Jin W."/>
            <person name="Jiang J."/>
            <person name="Leong S.A."/>
            <person name="Iwama H."/>
            <person name="Gojobori T."/>
            <person name="Itoh T."/>
            <person name="Niimura Y."/>
            <person name="Fujii Y."/>
            <person name="Habara T."/>
            <person name="Sakai H."/>
            <person name="Sato Y."/>
            <person name="Wilson G."/>
            <person name="Kumar K."/>
            <person name="McCouch S."/>
            <person name="Juretic N."/>
            <person name="Hoen D."/>
            <person name="Wright S."/>
            <person name="Bruskiewich R."/>
            <person name="Bureau T."/>
            <person name="Miyao A."/>
            <person name="Hirochika H."/>
            <person name="Nishikawa T."/>
            <person name="Kadowaki K."/>
            <person name="Sugiura M."/>
            <person name="Burr B."/>
            <person name="Sasaki T."/>
        </authorList>
    </citation>
    <scope>NUCLEOTIDE SEQUENCE [LARGE SCALE GENOMIC DNA]</scope>
    <source>
        <strain evidence="3">cv. Nipponbare</strain>
    </source>
</reference>
<sequence length="236" mass="25923">MSHTSKSISINLPKCYRWHLFLDDKNQDYRFNLPNLTMPTITIHFQLGLCIIPGGRAGPGFPAVALTVAFHNREPHSLRGISTNTLRALENLKHSPQTTQPPPCAVLGLGGRLPAPARRQARWPAASRAPGRSGRAGRPSASPAASTRPRSRWQGRAAWRLPCRGGTTGPRPESRTRAWRVDLRSRRRRASQLARGDGWTRARRARTPRAVLARSSPHSRRSPVTAAAASLPAGSR</sequence>
<dbReference type="EMBL" id="AP003617">
    <property type="protein sequence ID" value="BAD32856.1"/>
    <property type="molecule type" value="Genomic_DNA"/>
</dbReference>
<dbReference type="Proteomes" id="UP000000763">
    <property type="component" value="Chromosome 6"/>
</dbReference>
<accession>Q69XE5</accession>
<feature type="compositionally biased region" description="Low complexity" evidence="1">
    <location>
        <begin position="116"/>
        <end position="148"/>
    </location>
</feature>
<feature type="compositionally biased region" description="Basic and acidic residues" evidence="1">
    <location>
        <begin position="172"/>
        <end position="184"/>
    </location>
</feature>
<evidence type="ECO:0000256" key="1">
    <source>
        <dbReference type="SAM" id="MobiDB-lite"/>
    </source>
</evidence>